<sequence length="210" mass="22846">MSNPRRHHRASASRWAQGRRPPAAPPPIARRYRQDRPDAMTFVRRTLLAPVLRLLALLPIALLAACVGSPGSVDVGSTREISVDRNVALATINAFRAENGLGAVRFDPVLGKAAERQARAMAARGNLSHSLDGALPNRVASFGYDWAAVSENIGWNYRSTPAVITGWKRSPGHRRNLLNANVTEIGFAAATGADGEPYWALILGRQKNRR</sequence>
<proteinExistence type="predicted"/>
<dbReference type="HOGENOM" id="CLU_048111_5_0_5"/>
<dbReference type="Gene3D" id="3.40.33.10">
    <property type="entry name" value="CAP"/>
    <property type="match status" value="1"/>
</dbReference>
<dbReference type="InterPro" id="IPR035940">
    <property type="entry name" value="CAP_sf"/>
</dbReference>
<dbReference type="EMBL" id="AAPJ01000002">
    <property type="protein sequence ID" value="EAS50740.1"/>
    <property type="molecule type" value="Genomic_DNA"/>
</dbReference>
<name>Q1YJY3_AURMS</name>
<dbReference type="PANTHER" id="PTHR31157">
    <property type="entry name" value="SCP DOMAIN-CONTAINING PROTEIN"/>
    <property type="match status" value="1"/>
</dbReference>
<evidence type="ECO:0000259" key="2">
    <source>
        <dbReference type="Pfam" id="PF00188"/>
    </source>
</evidence>
<feature type="region of interest" description="Disordered" evidence="1">
    <location>
        <begin position="1"/>
        <end position="33"/>
    </location>
</feature>
<dbReference type="Pfam" id="PF00188">
    <property type="entry name" value="CAP"/>
    <property type="match status" value="1"/>
</dbReference>
<accession>Q1YJY3</accession>
<dbReference type="AlphaFoldDB" id="Q1YJY3"/>
<dbReference type="BioCyc" id="AURANTIMONAS:SI859A1_00863-MONOMER"/>
<evidence type="ECO:0000256" key="1">
    <source>
        <dbReference type="SAM" id="MobiDB-lite"/>
    </source>
</evidence>
<evidence type="ECO:0000313" key="3">
    <source>
        <dbReference type="EMBL" id="EAS50740.1"/>
    </source>
</evidence>
<dbReference type="PANTHER" id="PTHR31157:SF1">
    <property type="entry name" value="SCP DOMAIN-CONTAINING PROTEIN"/>
    <property type="match status" value="1"/>
</dbReference>
<evidence type="ECO:0000313" key="4">
    <source>
        <dbReference type="Proteomes" id="UP000000321"/>
    </source>
</evidence>
<feature type="domain" description="SCP" evidence="2">
    <location>
        <begin position="89"/>
        <end position="199"/>
    </location>
</feature>
<dbReference type="Proteomes" id="UP000000321">
    <property type="component" value="Unassembled WGS sequence"/>
</dbReference>
<reference evidence="3 4" key="1">
    <citation type="journal article" date="2008" name="Appl. Environ. Microbiol.">
        <title>Genomic insights into Mn(II) oxidation by the marine alphaproteobacterium Aurantimonas sp. strain SI85-9A1.</title>
        <authorList>
            <person name="Dick G.J."/>
            <person name="Podell S."/>
            <person name="Johnson H.A."/>
            <person name="Rivera-Espinoza Y."/>
            <person name="Bernier-Latmani R."/>
            <person name="McCarthy J.K."/>
            <person name="Torpey J.W."/>
            <person name="Clement B.G."/>
            <person name="Gaasterland T."/>
            <person name="Tebo B.M."/>
        </authorList>
    </citation>
    <scope>NUCLEOTIDE SEQUENCE [LARGE SCALE GENOMIC DNA]</scope>
    <source>
        <strain evidence="3 4">SI85-9A1</strain>
    </source>
</reference>
<dbReference type="SUPFAM" id="SSF55797">
    <property type="entry name" value="PR-1-like"/>
    <property type="match status" value="1"/>
</dbReference>
<feature type="compositionally biased region" description="Basic residues" evidence="1">
    <location>
        <begin position="1"/>
        <end position="11"/>
    </location>
</feature>
<protein>
    <submittedName>
        <fullName evidence="3">Possible SCP-like extracellular protein</fullName>
    </submittedName>
</protein>
<dbReference type="InterPro" id="IPR014044">
    <property type="entry name" value="CAP_dom"/>
</dbReference>
<comment type="caution">
    <text evidence="3">The sequence shown here is derived from an EMBL/GenBank/DDBJ whole genome shotgun (WGS) entry which is preliminary data.</text>
</comment>
<organism evidence="3 4">
    <name type="scientific">Aurantimonas manganoxydans (strain ATCC BAA-1229 / DSM 21871 / SI85-9A1)</name>
    <dbReference type="NCBI Taxonomy" id="287752"/>
    <lineage>
        <taxon>Bacteria</taxon>
        <taxon>Pseudomonadati</taxon>
        <taxon>Pseudomonadota</taxon>
        <taxon>Alphaproteobacteria</taxon>
        <taxon>Hyphomicrobiales</taxon>
        <taxon>Aurantimonadaceae</taxon>
        <taxon>Aurantimonas</taxon>
    </lineage>
</organism>
<keyword evidence="4" id="KW-1185">Reference proteome</keyword>
<dbReference type="CDD" id="cd05379">
    <property type="entry name" value="CAP_bacterial"/>
    <property type="match status" value="1"/>
</dbReference>
<gene>
    <name evidence="3" type="ORF">SI859A1_00863</name>
</gene>